<dbReference type="PANTHER" id="PTHR16151:SF2">
    <property type="entry name" value="HAUS AUGMIN-LIKE COMPLEX SUBUNIT 6"/>
    <property type="match status" value="1"/>
</dbReference>
<protein>
    <submittedName>
        <fullName evidence="3">Uncharacterized protein LOC106749705</fullName>
    </submittedName>
</protein>
<dbReference type="InterPro" id="IPR026797">
    <property type="entry name" value="HAUS_6"/>
</dbReference>
<dbReference type="KEGG" id="dqu:106749705"/>
<sequence>MNASGKNHVTIVGASFHENVFLLTQVVPPSLEFQKHFKKNMFDKPNIAGFLHVSYYLSVIYDAKLFKQMVSWPLSCKKDEVMYRSAIKGFLSVLSRDNPDVNFPTILTSHLAQAGGAKFLIIMWKVSQLALRAYIKKQFQGDLLNAPRLSPADDLTIAYFNGVIAERCRLTREMHRKAKRVLDTASNFLKSEMELQSIYKSEIFDRTQNIKKLVFDMSVHPLVQKQLMDVQDSNIVNIWKRNISKNLQYICSRNEKLSELEESCRHLCKLVSKIISNSGVLDANKLPRINDDNRFLRTQDLYTNGSIAFSTLLSLVSLASARILHRINIADSSDLSRCSLYIEKARKNIKVLRSLFVALDVKLTGLHLDEQRISGRVTKVPVCLETDSASFIAENREILLESPEISFDLDQRVDNDHFHKTLCPSPTEGEHKHLFRRHKRKYCPYEWPVAPSSFSESSWNHMNGWLSPRAYSLKSELITPNGKSTSSLYSRLLASSKSSPKRSAGSS</sequence>
<dbReference type="GO" id="GO:0008017">
    <property type="term" value="F:microtubule binding"/>
    <property type="evidence" value="ECO:0007669"/>
    <property type="project" value="TreeGrafter"/>
</dbReference>
<dbReference type="Proteomes" id="UP000515204">
    <property type="component" value="Unplaced"/>
</dbReference>
<name>A0A6P3Y3P4_DINQU</name>
<dbReference type="GO" id="GO:0051225">
    <property type="term" value="P:spindle assembly"/>
    <property type="evidence" value="ECO:0007669"/>
    <property type="project" value="InterPro"/>
</dbReference>
<dbReference type="PANTHER" id="PTHR16151">
    <property type="entry name" value="HAUS AUGMIN-LIKE COMPLEX SUBUNIT 6"/>
    <property type="match status" value="1"/>
</dbReference>
<dbReference type="AlphaFoldDB" id="A0A6P3Y3P4"/>
<keyword evidence="2" id="KW-1185">Reference proteome</keyword>
<accession>A0A6P3Y3P4</accession>
<organism evidence="2 3">
    <name type="scientific">Dinoponera quadriceps</name>
    <name type="common">South American ant</name>
    <dbReference type="NCBI Taxonomy" id="609295"/>
    <lineage>
        <taxon>Eukaryota</taxon>
        <taxon>Metazoa</taxon>
        <taxon>Ecdysozoa</taxon>
        <taxon>Arthropoda</taxon>
        <taxon>Hexapoda</taxon>
        <taxon>Insecta</taxon>
        <taxon>Pterygota</taxon>
        <taxon>Neoptera</taxon>
        <taxon>Endopterygota</taxon>
        <taxon>Hymenoptera</taxon>
        <taxon>Apocrita</taxon>
        <taxon>Aculeata</taxon>
        <taxon>Formicoidea</taxon>
        <taxon>Formicidae</taxon>
        <taxon>Ponerinae</taxon>
        <taxon>Ponerini</taxon>
        <taxon>Dinoponera</taxon>
    </lineage>
</organism>
<proteinExistence type="predicted"/>
<dbReference type="Pfam" id="PF14661">
    <property type="entry name" value="HAUS6_N"/>
    <property type="match status" value="1"/>
</dbReference>
<reference evidence="3" key="1">
    <citation type="submission" date="2025-08" db="UniProtKB">
        <authorList>
            <consortium name="RefSeq"/>
        </authorList>
    </citation>
    <scope>IDENTIFICATION</scope>
</reference>
<dbReference type="InterPro" id="IPR028163">
    <property type="entry name" value="HAUS_6_N"/>
</dbReference>
<evidence type="ECO:0000259" key="1">
    <source>
        <dbReference type="Pfam" id="PF14661"/>
    </source>
</evidence>
<dbReference type="GO" id="GO:1990498">
    <property type="term" value="C:mitotic spindle microtubule"/>
    <property type="evidence" value="ECO:0007669"/>
    <property type="project" value="TreeGrafter"/>
</dbReference>
<evidence type="ECO:0000313" key="3">
    <source>
        <dbReference type="RefSeq" id="XP_014484893.1"/>
    </source>
</evidence>
<feature type="domain" description="HAUS augmin-like complex subunit 6 N-terminal" evidence="1">
    <location>
        <begin position="18"/>
        <end position="212"/>
    </location>
</feature>
<dbReference type="GeneID" id="106749705"/>
<gene>
    <name evidence="3" type="primary">LOC106749705</name>
</gene>
<evidence type="ECO:0000313" key="2">
    <source>
        <dbReference type="Proteomes" id="UP000515204"/>
    </source>
</evidence>
<dbReference type="RefSeq" id="XP_014484893.1">
    <property type="nucleotide sequence ID" value="XM_014629407.1"/>
</dbReference>
<dbReference type="OrthoDB" id="5575722at2759"/>
<dbReference type="GO" id="GO:0070652">
    <property type="term" value="C:HAUS complex"/>
    <property type="evidence" value="ECO:0007669"/>
    <property type="project" value="InterPro"/>
</dbReference>